<dbReference type="SUPFAM" id="SSF55021">
    <property type="entry name" value="ACT-like"/>
    <property type="match status" value="1"/>
</dbReference>
<organism evidence="3 4">
    <name type="scientific">Hebeloma cylindrosporum</name>
    <dbReference type="NCBI Taxonomy" id="76867"/>
    <lineage>
        <taxon>Eukaryota</taxon>
        <taxon>Fungi</taxon>
        <taxon>Dikarya</taxon>
        <taxon>Basidiomycota</taxon>
        <taxon>Agaricomycotina</taxon>
        <taxon>Agaricomycetes</taxon>
        <taxon>Agaricomycetidae</taxon>
        <taxon>Agaricales</taxon>
        <taxon>Agaricineae</taxon>
        <taxon>Hymenogastraceae</taxon>
        <taxon>Hebeloma</taxon>
    </lineage>
</organism>
<feature type="region of interest" description="Disordered" evidence="1">
    <location>
        <begin position="208"/>
        <end position="239"/>
    </location>
</feature>
<feature type="region of interest" description="Disordered" evidence="1">
    <location>
        <begin position="65"/>
        <end position="94"/>
    </location>
</feature>
<sequence length="537" mass="59054">MQVTISLLPVSLSLVHIPRSRLSSLSHPILRQLLHPDPAFLNITCNEIELSIFADHQMLQDFEPIARKDRHKQRSRSGSGSSRKGTSSQPPSYEPVEVSYEKWRVLQIDSHSDQTGNSGTRVYDLSAPLAAAGISILYQSSYMSDFIFVKESRLKEAIDLFESSGFHLYTSDTPPPSPAISPVSDDLDSNPSSLNMGAVLTRNINEKVVSKNSDVPSEELDATVSQPPQNKPHSPTSGEVRMLHPDLACVGLSDELGVDHWGLKIIKLVAFPDLIPSSPHAPSYPTPRKSGQGEFVPTYLPQPPIVDLTSTALFLHVNQGSDTSSSSSSDDDGYFSHSPQNVSTISLATNTSRSYSDLHSLSCNPSLYKSPSKHFVSDISPLSPITSKTRTPLPQLSISTEASKPEAHVPFFSFTRTPEGSSLTTDVYVLATLFPPHERHMVICGGELDAADRRLEGMDCSDEEDEATDMHTRSTSLKCLQIDLRRFGLDKHGLVNRFSRVLEENGINHMYSSTFKTANLLVDKREAVRAQSLLRSC</sequence>
<dbReference type="Pfam" id="PF13840">
    <property type="entry name" value="ACT_7"/>
    <property type="match status" value="1"/>
</dbReference>
<dbReference type="GO" id="GO:0006520">
    <property type="term" value="P:amino acid metabolic process"/>
    <property type="evidence" value="ECO:0007669"/>
    <property type="project" value="UniProtKB-ARBA"/>
</dbReference>
<dbReference type="InterPro" id="IPR027795">
    <property type="entry name" value="CASTOR_ACT_dom"/>
</dbReference>
<evidence type="ECO:0000313" key="4">
    <source>
        <dbReference type="Proteomes" id="UP000053424"/>
    </source>
</evidence>
<dbReference type="Proteomes" id="UP000053424">
    <property type="component" value="Unassembled WGS sequence"/>
</dbReference>
<dbReference type="EMBL" id="KN831771">
    <property type="protein sequence ID" value="KIM46411.1"/>
    <property type="molecule type" value="Genomic_DNA"/>
</dbReference>
<accession>A0A0C3CR78</accession>
<dbReference type="PANTHER" id="PTHR31131:SF6">
    <property type="entry name" value="CASTOR ACT DOMAIN-CONTAINING PROTEIN"/>
    <property type="match status" value="1"/>
</dbReference>
<proteinExistence type="predicted"/>
<dbReference type="InterPro" id="IPR051719">
    <property type="entry name" value="CASTOR_mTORC1"/>
</dbReference>
<keyword evidence="4" id="KW-1185">Reference proteome</keyword>
<dbReference type="Gene3D" id="3.30.2130.10">
    <property type="entry name" value="VC0802-like"/>
    <property type="match status" value="2"/>
</dbReference>
<reference evidence="3 4" key="1">
    <citation type="submission" date="2014-04" db="EMBL/GenBank/DDBJ databases">
        <authorList>
            <consortium name="DOE Joint Genome Institute"/>
            <person name="Kuo A."/>
            <person name="Gay G."/>
            <person name="Dore J."/>
            <person name="Kohler A."/>
            <person name="Nagy L.G."/>
            <person name="Floudas D."/>
            <person name="Copeland A."/>
            <person name="Barry K.W."/>
            <person name="Cichocki N."/>
            <person name="Veneault-Fourrey C."/>
            <person name="LaButti K."/>
            <person name="Lindquist E.A."/>
            <person name="Lipzen A."/>
            <person name="Lundell T."/>
            <person name="Morin E."/>
            <person name="Murat C."/>
            <person name="Sun H."/>
            <person name="Tunlid A."/>
            <person name="Henrissat B."/>
            <person name="Grigoriev I.V."/>
            <person name="Hibbett D.S."/>
            <person name="Martin F."/>
            <person name="Nordberg H.P."/>
            <person name="Cantor M.N."/>
            <person name="Hua S.X."/>
        </authorList>
    </citation>
    <scope>NUCLEOTIDE SEQUENCE [LARGE SCALE GENOMIC DNA]</scope>
    <source>
        <strain evidence="4">h7</strain>
    </source>
</reference>
<dbReference type="OrthoDB" id="58529at2759"/>
<dbReference type="InterPro" id="IPR045865">
    <property type="entry name" value="ACT-like_dom_sf"/>
</dbReference>
<dbReference type="AlphaFoldDB" id="A0A0C3CR78"/>
<feature type="domain" description="CASTOR ACT" evidence="2">
    <location>
        <begin position="99"/>
        <end position="161"/>
    </location>
</feature>
<reference evidence="4" key="2">
    <citation type="submission" date="2015-01" db="EMBL/GenBank/DDBJ databases">
        <title>Evolutionary Origins and Diversification of the Mycorrhizal Mutualists.</title>
        <authorList>
            <consortium name="DOE Joint Genome Institute"/>
            <consortium name="Mycorrhizal Genomics Consortium"/>
            <person name="Kohler A."/>
            <person name="Kuo A."/>
            <person name="Nagy L.G."/>
            <person name="Floudas D."/>
            <person name="Copeland A."/>
            <person name="Barry K.W."/>
            <person name="Cichocki N."/>
            <person name="Veneault-Fourrey C."/>
            <person name="LaButti K."/>
            <person name="Lindquist E.A."/>
            <person name="Lipzen A."/>
            <person name="Lundell T."/>
            <person name="Morin E."/>
            <person name="Murat C."/>
            <person name="Riley R."/>
            <person name="Ohm R."/>
            <person name="Sun H."/>
            <person name="Tunlid A."/>
            <person name="Henrissat B."/>
            <person name="Grigoriev I.V."/>
            <person name="Hibbett D.S."/>
            <person name="Martin F."/>
        </authorList>
    </citation>
    <scope>NUCLEOTIDE SEQUENCE [LARGE SCALE GENOMIC DNA]</scope>
    <source>
        <strain evidence="4">h7</strain>
    </source>
</reference>
<evidence type="ECO:0000313" key="3">
    <source>
        <dbReference type="EMBL" id="KIM46411.1"/>
    </source>
</evidence>
<dbReference type="PANTHER" id="PTHR31131">
    <property type="entry name" value="CHROMOSOME 1, WHOLE GENOME SHOTGUN SEQUENCE"/>
    <property type="match status" value="1"/>
</dbReference>
<evidence type="ECO:0000259" key="2">
    <source>
        <dbReference type="Pfam" id="PF13840"/>
    </source>
</evidence>
<feature type="compositionally biased region" description="Low complexity" evidence="1">
    <location>
        <begin position="76"/>
        <end position="88"/>
    </location>
</feature>
<dbReference type="GO" id="GO:0046394">
    <property type="term" value="P:carboxylic acid biosynthetic process"/>
    <property type="evidence" value="ECO:0007669"/>
    <property type="project" value="UniProtKB-ARBA"/>
</dbReference>
<name>A0A0C3CR78_HEBCY</name>
<feature type="compositionally biased region" description="Polar residues" evidence="1">
    <location>
        <begin position="223"/>
        <end position="237"/>
    </location>
</feature>
<protein>
    <recommendedName>
        <fullName evidence="2">CASTOR ACT domain-containing protein</fullName>
    </recommendedName>
</protein>
<dbReference type="HOGENOM" id="CLU_026801_0_0_1"/>
<gene>
    <name evidence="3" type="ORF">M413DRAFT_313868</name>
</gene>
<evidence type="ECO:0000256" key="1">
    <source>
        <dbReference type="SAM" id="MobiDB-lite"/>
    </source>
</evidence>